<organism evidence="2 3">
    <name type="scientific">Dothistroma septosporum (strain NZE10 / CBS 128990)</name>
    <name type="common">Red band needle blight fungus</name>
    <name type="synonym">Mycosphaerella pini</name>
    <dbReference type="NCBI Taxonomy" id="675120"/>
    <lineage>
        <taxon>Eukaryota</taxon>
        <taxon>Fungi</taxon>
        <taxon>Dikarya</taxon>
        <taxon>Ascomycota</taxon>
        <taxon>Pezizomycotina</taxon>
        <taxon>Dothideomycetes</taxon>
        <taxon>Dothideomycetidae</taxon>
        <taxon>Mycosphaerellales</taxon>
        <taxon>Mycosphaerellaceae</taxon>
        <taxon>Dothistroma</taxon>
    </lineage>
</organism>
<keyword evidence="3" id="KW-1185">Reference proteome</keyword>
<reference evidence="3" key="1">
    <citation type="journal article" date="2012" name="PLoS Genet.">
        <title>The genomes of the fungal plant pathogens Cladosporium fulvum and Dothistroma septosporum reveal adaptation to different hosts and lifestyles but also signatures of common ancestry.</title>
        <authorList>
            <person name="de Wit P.J.G.M."/>
            <person name="van der Burgt A."/>
            <person name="Oekmen B."/>
            <person name="Stergiopoulos I."/>
            <person name="Abd-Elsalam K.A."/>
            <person name="Aerts A.L."/>
            <person name="Bahkali A.H."/>
            <person name="Beenen H.G."/>
            <person name="Chettri P."/>
            <person name="Cox M.P."/>
            <person name="Datema E."/>
            <person name="de Vries R.P."/>
            <person name="Dhillon B."/>
            <person name="Ganley A.R."/>
            <person name="Griffiths S.A."/>
            <person name="Guo Y."/>
            <person name="Hamelin R.C."/>
            <person name="Henrissat B."/>
            <person name="Kabir M.S."/>
            <person name="Jashni M.K."/>
            <person name="Kema G."/>
            <person name="Klaubauf S."/>
            <person name="Lapidus A."/>
            <person name="Levasseur A."/>
            <person name="Lindquist E."/>
            <person name="Mehrabi R."/>
            <person name="Ohm R.A."/>
            <person name="Owen T.J."/>
            <person name="Salamov A."/>
            <person name="Schwelm A."/>
            <person name="Schijlen E."/>
            <person name="Sun H."/>
            <person name="van den Burg H.A."/>
            <person name="van Ham R.C.H.J."/>
            <person name="Zhang S."/>
            <person name="Goodwin S.B."/>
            <person name="Grigoriev I.V."/>
            <person name="Collemare J."/>
            <person name="Bradshaw R.E."/>
        </authorList>
    </citation>
    <scope>NUCLEOTIDE SEQUENCE [LARGE SCALE GENOMIC DNA]</scope>
    <source>
        <strain evidence="3">NZE10 / CBS 128990</strain>
    </source>
</reference>
<sequence>MFSTKQYRGDDFTPCDHFSDPLDRERVISGGCTGLVEALPCGHVRKILYPEDQQDSEKLQDLVTEAEVYRRIASRRHPNLLQLVEFIPKRGIVLPHVRGMSLRAYLGAYPQTPTAQRLAWAAEAASALHCLHDCGVIHSDLNPTNLLVDQATDALYLIDFSGSTVDGVVGSGMEGHRFYLPGIATPCVRSDLFAFGSTMYELMTGSHPYPDLDGDEVEGRFSKGQFPDTSMLAGGSIIKDCWEQQYATAKEVESDLRIMYRRLLAAPQIAFRVIGRIWRGMLASIQRLRGFWRGLLLHLQAE</sequence>
<evidence type="ECO:0000313" key="2">
    <source>
        <dbReference type="EMBL" id="EME38030.1"/>
    </source>
</evidence>
<evidence type="ECO:0000313" key="3">
    <source>
        <dbReference type="Proteomes" id="UP000016933"/>
    </source>
</evidence>
<dbReference type="EMBL" id="KB446548">
    <property type="protein sequence ID" value="EME38030.1"/>
    <property type="molecule type" value="Genomic_DNA"/>
</dbReference>
<gene>
    <name evidence="2" type="ORF">DOTSEDRAFT_83933</name>
</gene>
<dbReference type="PROSITE" id="PS50011">
    <property type="entry name" value="PROTEIN_KINASE_DOM"/>
    <property type="match status" value="1"/>
</dbReference>
<reference evidence="2 3" key="2">
    <citation type="journal article" date="2012" name="PLoS Pathog.">
        <title>Diverse lifestyles and strategies of plant pathogenesis encoded in the genomes of eighteen Dothideomycetes fungi.</title>
        <authorList>
            <person name="Ohm R.A."/>
            <person name="Feau N."/>
            <person name="Henrissat B."/>
            <person name="Schoch C.L."/>
            <person name="Horwitz B.A."/>
            <person name="Barry K.W."/>
            <person name="Condon B.J."/>
            <person name="Copeland A.C."/>
            <person name="Dhillon B."/>
            <person name="Glaser F."/>
            <person name="Hesse C.N."/>
            <person name="Kosti I."/>
            <person name="LaButti K."/>
            <person name="Lindquist E.A."/>
            <person name="Lucas S."/>
            <person name="Salamov A.A."/>
            <person name="Bradshaw R.E."/>
            <person name="Ciuffetti L."/>
            <person name="Hamelin R.C."/>
            <person name="Kema G.H.J."/>
            <person name="Lawrence C."/>
            <person name="Scott J.A."/>
            <person name="Spatafora J.W."/>
            <person name="Turgeon B.G."/>
            <person name="de Wit P.J.G.M."/>
            <person name="Zhong S."/>
            <person name="Goodwin S.B."/>
            <person name="Grigoriev I.V."/>
        </authorList>
    </citation>
    <scope>NUCLEOTIDE SEQUENCE [LARGE SCALE GENOMIC DNA]</scope>
    <source>
        <strain evidence="3">NZE10 / CBS 128990</strain>
    </source>
</reference>
<evidence type="ECO:0000259" key="1">
    <source>
        <dbReference type="PROSITE" id="PS50011"/>
    </source>
</evidence>
<dbReference type="GO" id="GO:0007165">
    <property type="term" value="P:signal transduction"/>
    <property type="evidence" value="ECO:0007669"/>
    <property type="project" value="TreeGrafter"/>
</dbReference>
<dbReference type="Gene3D" id="1.10.510.10">
    <property type="entry name" value="Transferase(Phosphotransferase) domain 1"/>
    <property type="match status" value="1"/>
</dbReference>
<dbReference type="GO" id="GO:0005737">
    <property type="term" value="C:cytoplasm"/>
    <property type="evidence" value="ECO:0007669"/>
    <property type="project" value="TreeGrafter"/>
</dbReference>
<proteinExistence type="predicted"/>
<dbReference type="STRING" id="675120.M2YHQ0"/>
<dbReference type="HOGENOM" id="CLU_000288_31_3_1"/>
<dbReference type="GO" id="GO:0004672">
    <property type="term" value="F:protein kinase activity"/>
    <property type="evidence" value="ECO:0007669"/>
    <property type="project" value="InterPro"/>
</dbReference>
<dbReference type="SUPFAM" id="SSF56112">
    <property type="entry name" value="Protein kinase-like (PK-like)"/>
    <property type="match status" value="1"/>
</dbReference>
<dbReference type="PANTHER" id="PTHR23257">
    <property type="entry name" value="SERINE-THREONINE PROTEIN KINASE"/>
    <property type="match status" value="1"/>
</dbReference>
<dbReference type="InterPro" id="IPR011009">
    <property type="entry name" value="Kinase-like_dom_sf"/>
</dbReference>
<name>M2YHQ0_DOTSN</name>
<dbReference type="AlphaFoldDB" id="M2YHQ0"/>
<dbReference type="InterPro" id="IPR000719">
    <property type="entry name" value="Prot_kinase_dom"/>
</dbReference>
<dbReference type="eggNOG" id="KOG0192">
    <property type="taxonomic scope" value="Eukaryota"/>
</dbReference>
<dbReference type="Pfam" id="PF00069">
    <property type="entry name" value="Pkinase"/>
    <property type="match status" value="1"/>
</dbReference>
<dbReference type="OrthoDB" id="1668230at2759"/>
<protein>
    <recommendedName>
        <fullName evidence="1">Protein kinase domain-containing protein</fullName>
    </recommendedName>
</protein>
<accession>M2YHQ0</accession>
<dbReference type="OMA" id="FYLPRHW"/>
<dbReference type="InterPro" id="IPR050167">
    <property type="entry name" value="Ser_Thr_protein_kinase"/>
</dbReference>
<dbReference type="GO" id="GO:0005524">
    <property type="term" value="F:ATP binding"/>
    <property type="evidence" value="ECO:0007669"/>
    <property type="project" value="InterPro"/>
</dbReference>
<feature type="domain" description="Protein kinase" evidence="1">
    <location>
        <begin position="22"/>
        <end position="269"/>
    </location>
</feature>
<dbReference type="Proteomes" id="UP000016933">
    <property type="component" value="Unassembled WGS sequence"/>
</dbReference>